<evidence type="ECO:0000313" key="5">
    <source>
        <dbReference type="Proteomes" id="UP001497392"/>
    </source>
</evidence>
<proteinExistence type="predicted"/>
<feature type="domain" description="J" evidence="3">
    <location>
        <begin position="117"/>
        <end position="182"/>
    </location>
</feature>
<dbReference type="SUPFAM" id="SSF46565">
    <property type="entry name" value="Chaperone J-domain"/>
    <property type="match status" value="1"/>
</dbReference>
<dbReference type="EMBL" id="CAXHTA020000007">
    <property type="protein sequence ID" value="CAL5222531.1"/>
    <property type="molecule type" value="Genomic_DNA"/>
</dbReference>
<name>A0ABP1FU27_9CHLO</name>
<feature type="compositionally biased region" description="Basic and acidic residues" evidence="2">
    <location>
        <begin position="316"/>
        <end position="325"/>
    </location>
</feature>
<dbReference type="PANTHER" id="PTHR46620:SF1">
    <property type="entry name" value="J DOMAIN-CONTAINING PROTEIN SPF31"/>
    <property type="match status" value="1"/>
</dbReference>
<dbReference type="CDD" id="cd06257">
    <property type="entry name" value="DnaJ"/>
    <property type="match status" value="1"/>
</dbReference>
<dbReference type="SMART" id="SM00271">
    <property type="entry name" value="DnaJ"/>
    <property type="match status" value="1"/>
</dbReference>
<dbReference type="Pfam" id="PF00226">
    <property type="entry name" value="DnaJ"/>
    <property type="match status" value="1"/>
</dbReference>
<protein>
    <submittedName>
        <fullName evidence="4">G4906 protein</fullName>
    </submittedName>
</protein>
<dbReference type="Proteomes" id="UP001497392">
    <property type="component" value="Unassembled WGS sequence"/>
</dbReference>
<dbReference type="InterPro" id="IPR001623">
    <property type="entry name" value="DnaJ_domain"/>
</dbReference>
<organism evidence="4 5">
    <name type="scientific">Coccomyxa viridis</name>
    <dbReference type="NCBI Taxonomy" id="1274662"/>
    <lineage>
        <taxon>Eukaryota</taxon>
        <taxon>Viridiplantae</taxon>
        <taxon>Chlorophyta</taxon>
        <taxon>core chlorophytes</taxon>
        <taxon>Trebouxiophyceae</taxon>
        <taxon>Trebouxiophyceae incertae sedis</taxon>
        <taxon>Coccomyxaceae</taxon>
        <taxon>Coccomyxa</taxon>
    </lineage>
</organism>
<evidence type="ECO:0000256" key="1">
    <source>
        <dbReference type="SAM" id="Coils"/>
    </source>
</evidence>
<dbReference type="PANTHER" id="PTHR46620">
    <property type="entry name" value="J DOMAIN-CONTAINING PROTEIN SPF31"/>
    <property type="match status" value="1"/>
</dbReference>
<sequence>MPDDTAIQKLLDSAAPDAPHTQVKGSDQIDTQPSDHAPAETKPDASSKPASSESKDATTNGKVDEFEVPADIQAWPDEKPVISKEDEDRLLKEFFLEVKEVDRNNEVNRVLGAFKLNPFEQLGLPFDATQEEAKRQYRKLSLLIHPDKCKHPLATSAFEVLGHANSQLTNEDFMRELRHALNLAREEVRKERKKSTKNDAVVRLASAIHEGGRAGVEAEWESTPEFHHLWKNKSVDMLARAEWRRRKLTKRLKEEEERIEEGEADTRKKLKAMRDHNKEWEGTRETRVGTWRDFVTKKKGKKKGVNLMGGTKPPKLKVEDDDKTYIQRPVQEQWRPAQPKPSGPQGSNR</sequence>
<evidence type="ECO:0000256" key="2">
    <source>
        <dbReference type="SAM" id="MobiDB-lite"/>
    </source>
</evidence>
<reference evidence="4 5" key="1">
    <citation type="submission" date="2024-06" db="EMBL/GenBank/DDBJ databases">
        <authorList>
            <person name="Kraege A."/>
            <person name="Thomma B."/>
        </authorList>
    </citation>
    <scope>NUCLEOTIDE SEQUENCE [LARGE SCALE GENOMIC DNA]</scope>
</reference>
<dbReference type="PROSITE" id="PS50076">
    <property type="entry name" value="DNAJ_2"/>
    <property type="match status" value="1"/>
</dbReference>
<feature type="region of interest" description="Disordered" evidence="2">
    <location>
        <begin position="1"/>
        <end position="72"/>
    </location>
</feature>
<feature type="compositionally biased region" description="Polar residues" evidence="2">
    <location>
        <begin position="23"/>
        <end position="34"/>
    </location>
</feature>
<dbReference type="InterPro" id="IPR036869">
    <property type="entry name" value="J_dom_sf"/>
</dbReference>
<comment type="caution">
    <text evidence="4">The sequence shown here is derived from an EMBL/GenBank/DDBJ whole genome shotgun (WGS) entry which is preliminary data.</text>
</comment>
<dbReference type="Gene3D" id="1.10.287.110">
    <property type="entry name" value="DnaJ domain"/>
    <property type="match status" value="1"/>
</dbReference>
<feature type="compositionally biased region" description="Polar residues" evidence="2">
    <location>
        <begin position="48"/>
        <end position="61"/>
    </location>
</feature>
<keyword evidence="5" id="KW-1185">Reference proteome</keyword>
<feature type="coiled-coil region" evidence="1">
    <location>
        <begin position="238"/>
        <end position="265"/>
    </location>
</feature>
<evidence type="ECO:0000259" key="3">
    <source>
        <dbReference type="PROSITE" id="PS50076"/>
    </source>
</evidence>
<gene>
    <name evidence="4" type="primary">g4906</name>
    <name evidence="4" type="ORF">VP750_LOCUS4190</name>
</gene>
<keyword evidence="1" id="KW-0175">Coiled coil</keyword>
<evidence type="ECO:0000313" key="4">
    <source>
        <dbReference type="EMBL" id="CAL5222531.1"/>
    </source>
</evidence>
<accession>A0ABP1FU27</accession>
<feature type="region of interest" description="Disordered" evidence="2">
    <location>
        <begin position="298"/>
        <end position="349"/>
    </location>
</feature>